<accession>A0A2U3JX30</accession>
<dbReference type="CDD" id="cd13540">
    <property type="entry name" value="PBP2_ModA_WtpA"/>
    <property type="match status" value="1"/>
</dbReference>
<name>A0A2U3JX30_9FIRM</name>
<dbReference type="PANTHER" id="PTHR30632:SF16">
    <property type="entry name" value="MOLYBDATE_TUNGSTATE-BINDING PROTEIN WTPA"/>
    <property type="match status" value="1"/>
</dbReference>
<proteinExistence type="inferred from homology"/>
<dbReference type="PANTHER" id="PTHR30632">
    <property type="entry name" value="MOLYBDATE-BINDING PERIPLASMIC PROTEIN"/>
    <property type="match status" value="1"/>
</dbReference>
<evidence type="ECO:0000256" key="1">
    <source>
        <dbReference type="ARBA" id="ARBA00009438"/>
    </source>
</evidence>
<dbReference type="GO" id="GO:0030973">
    <property type="term" value="F:molybdate ion binding"/>
    <property type="evidence" value="ECO:0007669"/>
    <property type="project" value="TreeGrafter"/>
</dbReference>
<dbReference type="Pfam" id="PF13531">
    <property type="entry name" value="SBP_bac_11"/>
    <property type="match status" value="1"/>
</dbReference>
<evidence type="ECO:0000313" key="2">
    <source>
        <dbReference type="EMBL" id="SPF31898.1"/>
    </source>
</evidence>
<dbReference type="AlphaFoldDB" id="A0A2U3JX30"/>
<dbReference type="Proteomes" id="UP000238916">
    <property type="component" value="Unassembled WGS sequence"/>
</dbReference>
<reference evidence="3" key="1">
    <citation type="submission" date="2018-02" db="EMBL/GenBank/DDBJ databases">
        <authorList>
            <person name="Hausmann B."/>
        </authorList>
    </citation>
    <scope>NUCLEOTIDE SEQUENCE [LARGE SCALE GENOMIC DNA]</scope>
    <source>
        <strain evidence="3">Peat soil MAG SbF1</strain>
    </source>
</reference>
<comment type="similarity">
    <text evidence="1">Belongs to the bacterial solute-binding protein 1 family. WtpA subfamily.</text>
</comment>
<organism evidence="2 3">
    <name type="scientific">Candidatus Desulfosporosinus infrequens</name>
    <dbReference type="NCBI Taxonomy" id="2043169"/>
    <lineage>
        <taxon>Bacteria</taxon>
        <taxon>Bacillati</taxon>
        <taxon>Bacillota</taxon>
        <taxon>Clostridia</taxon>
        <taxon>Eubacteriales</taxon>
        <taxon>Desulfitobacteriaceae</taxon>
        <taxon>Desulfosporosinus</taxon>
    </lineage>
</organism>
<dbReference type="SUPFAM" id="SSF53850">
    <property type="entry name" value="Periplasmic binding protein-like II"/>
    <property type="match status" value="1"/>
</dbReference>
<protein>
    <submittedName>
        <fullName evidence="2">Uncharacterized solute-binding protein Pmob_0379</fullName>
    </submittedName>
</protein>
<dbReference type="GO" id="GO:0015689">
    <property type="term" value="P:molybdate ion transport"/>
    <property type="evidence" value="ECO:0007669"/>
    <property type="project" value="TreeGrafter"/>
</dbReference>
<dbReference type="InterPro" id="IPR050682">
    <property type="entry name" value="ModA/WtpA"/>
</dbReference>
<evidence type="ECO:0000313" key="3">
    <source>
        <dbReference type="Proteomes" id="UP000238916"/>
    </source>
</evidence>
<dbReference type="Gene3D" id="3.40.190.10">
    <property type="entry name" value="Periplasmic binding protein-like II"/>
    <property type="match status" value="2"/>
</dbReference>
<dbReference type="EMBL" id="OMOF01000013">
    <property type="protein sequence ID" value="SPF31898.1"/>
    <property type="molecule type" value="Genomic_DNA"/>
</dbReference>
<sequence length="292" mass="33424">MVQEIIVFHAGSLSHVFQQMAMTFENQNPGVKVNLEGSGARLVARKVIDQKRPCDIVASADYEIIDSMLMPDYAKFNIHFARNKLVLYFTDQSRYANEINADNWFEILLRPTVKYGHTDMELDPTGYRARMCWQLAEKYYHKDGLYSALVENILPTNILTERETISSRLISGELDYFFGYESGARQNGYRFVKLPEAINFSSFKYAKYYQQAEIILSGKKPGTFMTLTGKPIIYGVTLVEKAPNREVAIQFIEFVLEAGMPFLQNSGLIPLSPPMISNSDLVHLPPQLRRFF</sequence>
<gene>
    <name evidence="2" type="ORF">SBF1_110024</name>
</gene>